<evidence type="ECO:0000256" key="1">
    <source>
        <dbReference type="SAM" id="Phobius"/>
    </source>
</evidence>
<dbReference type="OrthoDB" id="8283003at2"/>
<keyword evidence="1" id="KW-1133">Transmembrane helix</keyword>
<feature type="transmembrane region" description="Helical" evidence="1">
    <location>
        <begin position="67"/>
        <end position="89"/>
    </location>
</feature>
<dbReference type="AlphaFoldDB" id="A0A4R0PDY4"/>
<feature type="transmembrane region" description="Helical" evidence="1">
    <location>
        <begin position="31"/>
        <end position="55"/>
    </location>
</feature>
<protein>
    <submittedName>
        <fullName evidence="2">Uncharacterized protein</fullName>
    </submittedName>
</protein>
<name>A0A4R0PDY4_9HYPH</name>
<proteinExistence type="predicted"/>
<keyword evidence="1" id="KW-0472">Membrane</keyword>
<dbReference type="EMBL" id="SJST01000003">
    <property type="protein sequence ID" value="TCD14549.1"/>
    <property type="molecule type" value="Genomic_DNA"/>
</dbReference>
<gene>
    <name evidence="2" type="ORF">E0D97_10875</name>
</gene>
<feature type="transmembrane region" description="Helical" evidence="1">
    <location>
        <begin position="127"/>
        <end position="144"/>
    </location>
</feature>
<dbReference type="Proteomes" id="UP000291301">
    <property type="component" value="Unassembled WGS sequence"/>
</dbReference>
<sequence>MAGAFVWGSMMAVSAYVALRFGLGRSGGPSIGVILAIYFLGGACGFALAYPFLWFAHRISRPLLRTLLVILLLGIFTLGATALILLLQYRTYYAQWHGPALSRIWFWQQFYTALGSTYQYAVIGTRLYWPLGALFLLATSWWLSRQRR</sequence>
<evidence type="ECO:0000313" key="3">
    <source>
        <dbReference type="Proteomes" id="UP000291301"/>
    </source>
</evidence>
<accession>A0A4R0PDY4</accession>
<dbReference type="RefSeq" id="WP_131568689.1">
    <property type="nucleotide sequence ID" value="NZ_SJST01000003.1"/>
</dbReference>
<comment type="caution">
    <text evidence="2">The sequence shown here is derived from an EMBL/GenBank/DDBJ whole genome shotgun (WGS) entry which is preliminary data.</text>
</comment>
<keyword evidence="1" id="KW-0812">Transmembrane</keyword>
<reference evidence="2 3" key="1">
    <citation type="journal article" date="2015" name="Antonie Van Leeuwenhoek">
        <title>Oricola cellulosilytica gen. nov., sp. nov., a cellulose-degrading bacterium of the family Phyllobacteriaceae isolated from surface seashore water, and emended descriptions of Mesorhizobium loti and Phyllobacterium myrsinacearum.</title>
        <authorList>
            <person name="Hameed A."/>
            <person name="Shahina M."/>
            <person name="Lai W.A."/>
            <person name="Lin S.Y."/>
            <person name="Young L.S."/>
            <person name="Liu Y.C."/>
            <person name="Hsu Y.H."/>
            <person name="Young C.C."/>
        </authorList>
    </citation>
    <scope>NUCLEOTIDE SEQUENCE [LARGE SCALE GENOMIC DNA]</scope>
    <source>
        <strain evidence="2 3">KCTC 52183</strain>
    </source>
</reference>
<keyword evidence="3" id="KW-1185">Reference proteome</keyword>
<evidence type="ECO:0000313" key="2">
    <source>
        <dbReference type="EMBL" id="TCD14549.1"/>
    </source>
</evidence>
<organism evidence="2 3">
    <name type="scientific">Oricola cellulosilytica</name>
    <dbReference type="NCBI Taxonomy" id="1429082"/>
    <lineage>
        <taxon>Bacteria</taxon>
        <taxon>Pseudomonadati</taxon>
        <taxon>Pseudomonadota</taxon>
        <taxon>Alphaproteobacteria</taxon>
        <taxon>Hyphomicrobiales</taxon>
        <taxon>Ahrensiaceae</taxon>
        <taxon>Oricola</taxon>
    </lineage>
</organism>